<dbReference type="InterPro" id="IPR050266">
    <property type="entry name" value="AB_hydrolase_sf"/>
</dbReference>
<dbReference type="Gene3D" id="3.40.50.1820">
    <property type="entry name" value="alpha/beta hydrolase"/>
    <property type="match status" value="1"/>
</dbReference>
<dbReference type="RefSeq" id="WP_166102178.1">
    <property type="nucleotide sequence ID" value="NZ_JAADJT010000004.1"/>
</dbReference>
<gene>
    <name evidence="2" type="ORF">GW587_10610</name>
</gene>
<dbReference type="GO" id="GO:0016787">
    <property type="term" value="F:hydrolase activity"/>
    <property type="evidence" value="ECO:0007669"/>
    <property type="project" value="UniProtKB-KW"/>
</dbReference>
<evidence type="ECO:0000259" key="1">
    <source>
        <dbReference type="Pfam" id="PF12697"/>
    </source>
</evidence>
<name>A0ABX0FJR2_9BURK</name>
<dbReference type="PANTHER" id="PTHR43798">
    <property type="entry name" value="MONOACYLGLYCEROL LIPASE"/>
    <property type="match status" value="1"/>
</dbReference>
<dbReference type="SUPFAM" id="SSF53474">
    <property type="entry name" value="alpha/beta-Hydrolases"/>
    <property type="match status" value="1"/>
</dbReference>
<sequence length="231" mass="26021">MTRLDLVPGTLCDARMWSRLTPLLGDGFEFNYVPLYMAQDRPQMRQILSDHCAPQANIVAFSLGVYMALEFALAHPERVKSLVLIAGSAQGLSEKEKELRERTIPLLERTVYAGLSGMRLREILHPTHKDDQHTIDLIQQMALDLGKDVLITQFRASMNRPDVMDRLHEITCPVLLVGAHEDKLVNPAILPEMQPLFPNASLRLYEGTGHMIPLEVPELLAADLKNFFDGQ</sequence>
<evidence type="ECO:0000313" key="3">
    <source>
        <dbReference type="Proteomes" id="UP000666369"/>
    </source>
</evidence>
<organism evidence="2 3">
    <name type="scientific">Duganella aceris</name>
    <dbReference type="NCBI Taxonomy" id="2703883"/>
    <lineage>
        <taxon>Bacteria</taxon>
        <taxon>Pseudomonadati</taxon>
        <taxon>Pseudomonadota</taxon>
        <taxon>Betaproteobacteria</taxon>
        <taxon>Burkholderiales</taxon>
        <taxon>Oxalobacteraceae</taxon>
        <taxon>Telluria group</taxon>
        <taxon>Duganella</taxon>
    </lineage>
</organism>
<feature type="domain" description="AB hydrolase-1" evidence="1">
    <location>
        <begin position="6"/>
        <end position="222"/>
    </location>
</feature>
<evidence type="ECO:0000313" key="2">
    <source>
        <dbReference type="EMBL" id="NGZ84709.1"/>
    </source>
</evidence>
<keyword evidence="2" id="KW-0378">Hydrolase</keyword>
<keyword evidence="3" id="KW-1185">Reference proteome</keyword>
<protein>
    <submittedName>
        <fullName evidence="2">Alpha/beta hydrolase</fullName>
    </submittedName>
</protein>
<accession>A0ABX0FJR2</accession>
<dbReference type="InterPro" id="IPR029058">
    <property type="entry name" value="AB_hydrolase_fold"/>
</dbReference>
<dbReference type="Proteomes" id="UP000666369">
    <property type="component" value="Unassembled WGS sequence"/>
</dbReference>
<reference evidence="3" key="1">
    <citation type="submission" date="2023-07" db="EMBL/GenBank/DDBJ databases">
        <title>Duganella aceri sp. nov., isolated from tree sap.</title>
        <authorList>
            <person name="Kim I.S."/>
        </authorList>
    </citation>
    <scope>NUCLEOTIDE SEQUENCE [LARGE SCALE GENOMIC DNA]</scope>
    <source>
        <strain evidence="3">SAP-35</strain>
    </source>
</reference>
<comment type="caution">
    <text evidence="2">The sequence shown here is derived from an EMBL/GenBank/DDBJ whole genome shotgun (WGS) entry which is preliminary data.</text>
</comment>
<proteinExistence type="predicted"/>
<dbReference type="EMBL" id="JAADJT010000004">
    <property type="protein sequence ID" value="NGZ84709.1"/>
    <property type="molecule type" value="Genomic_DNA"/>
</dbReference>
<dbReference type="InterPro" id="IPR000073">
    <property type="entry name" value="AB_hydrolase_1"/>
</dbReference>
<dbReference type="Pfam" id="PF12697">
    <property type="entry name" value="Abhydrolase_6"/>
    <property type="match status" value="1"/>
</dbReference>